<protein>
    <submittedName>
        <fullName evidence="1">Gamma-glutamyltranspeptidase/glutathione hydrolase</fullName>
    </submittedName>
</protein>
<sequence>MQPQGHVQLVSATLDGGLDPQAALAAPRWFWHAGRSLLVEPELAAEPGLVAGLRARGHEVTVADEPSVFGYGQAVWRSPAGGYVAGTEPRVDGAAVGC</sequence>
<name>A0A562I855_MICOL</name>
<dbReference type="InterPro" id="IPR052896">
    <property type="entry name" value="GGT-like_enzyme"/>
</dbReference>
<dbReference type="PANTHER" id="PTHR43881">
    <property type="entry name" value="GAMMA-GLUTAMYLTRANSPEPTIDASE (AFU_ORTHOLOGUE AFUA_4G13580)"/>
    <property type="match status" value="1"/>
</dbReference>
<reference evidence="1 2" key="1">
    <citation type="submission" date="2019-07" db="EMBL/GenBank/DDBJ databases">
        <title>R&amp;d 2014.</title>
        <authorList>
            <person name="Klenk H.-P."/>
        </authorList>
    </citation>
    <scope>NUCLEOTIDE SEQUENCE [LARGE SCALE GENOMIC DNA]</scope>
    <source>
        <strain evidence="1 2">DSM 43868</strain>
    </source>
</reference>
<dbReference type="Pfam" id="PF01019">
    <property type="entry name" value="G_glu_transpept"/>
    <property type="match status" value="1"/>
</dbReference>
<keyword evidence="1" id="KW-0378">Hydrolase</keyword>
<organism evidence="1 2">
    <name type="scientific">Micromonospora olivasterospora</name>
    <dbReference type="NCBI Taxonomy" id="1880"/>
    <lineage>
        <taxon>Bacteria</taxon>
        <taxon>Bacillati</taxon>
        <taxon>Actinomycetota</taxon>
        <taxon>Actinomycetes</taxon>
        <taxon>Micromonosporales</taxon>
        <taxon>Micromonosporaceae</taxon>
        <taxon>Micromonospora</taxon>
    </lineage>
</organism>
<dbReference type="InterPro" id="IPR043137">
    <property type="entry name" value="GGT_ssub_C"/>
</dbReference>
<evidence type="ECO:0000313" key="1">
    <source>
        <dbReference type="EMBL" id="TWH66996.1"/>
    </source>
</evidence>
<dbReference type="Proteomes" id="UP000319825">
    <property type="component" value="Unassembled WGS sequence"/>
</dbReference>
<keyword evidence="2" id="KW-1185">Reference proteome</keyword>
<dbReference type="InterPro" id="IPR029055">
    <property type="entry name" value="Ntn_hydrolases_N"/>
</dbReference>
<comment type="caution">
    <text evidence="1">The sequence shown here is derived from an EMBL/GenBank/DDBJ whole genome shotgun (WGS) entry which is preliminary data.</text>
</comment>
<dbReference type="SUPFAM" id="SSF56235">
    <property type="entry name" value="N-terminal nucleophile aminohydrolases (Ntn hydrolases)"/>
    <property type="match status" value="1"/>
</dbReference>
<evidence type="ECO:0000313" key="2">
    <source>
        <dbReference type="Proteomes" id="UP000319825"/>
    </source>
</evidence>
<accession>A0A562I855</accession>
<dbReference type="GO" id="GO:0016787">
    <property type="term" value="F:hydrolase activity"/>
    <property type="evidence" value="ECO:0007669"/>
    <property type="project" value="UniProtKB-KW"/>
</dbReference>
<dbReference type="PANTHER" id="PTHR43881:SF1">
    <property type="entry name" value="GAMMA-GLUTAMYLTRANSPEPTIDASE (AFU_ORTHOLOGUE AFUA_4G13580)"/>
    <property type="match status" value="1"/>
</dbReference>
<gene>
    <name evidence="1" type="ORF">JD77_01957</name>
</gene>
<dbReference type="AlphaFoldDB" id="A0A562I855"/>
<proteinExistence type="predicted"/>
<dbReference type="EMBL" id="VLKE01000001">
    <property type="protein sequence ID" value="TWH66996.1"/>
    <property type="molecule type" value="Genomic_DNA"/>
</dbReference>
<dbReference type="Gene3D" id="3.60.20.40">
    <property type="match status" value="1"/>
</dbReference>